<protein>
    <recommendedName>
        <fullName evidence="10">Pyridoxal 5'-phosphate synthase subunit PdxT</fullName>
        <ecNumber evidence="10">4.3.3.6</ecNumber>
    </recommendedName>
    <alternativeName>
        <fullName evidence="10">Pdx2</fullName>
    </alternativeName>
    <alternativeName>
        <fullName evidence="10">Pyridoxal 5'-phosphate synthase glutaminase subunit</fullName>
        <ecNumber evidence="10">3.5.1.2</ecNumber>
    </alternativeName>
</protein>
<feature type="binding site" evidence="10 12">
    <location>
        <begin position="135"/>
        <end position="136"/>
    </location>
    <ligand>
        <name>L-glutamine</name>
        <dbReference type="ChEBI" id="CHEBI:58359"/>
    </ligand>
</feature>
<proteinExistence type="inferred from homology"/>
<feature type="active site" description="Nucleophile" evidence="10 11">
    <location>
        <position position="79"/>
    </location>
</feature>
<dbReference type="EC" id="3.5.1.2" evidence="10"/>
<dbReference type="PANTHER" id="PTHR31559">
    <property type="entry name" value="PYRIDOXAL 5'-PHOSPHATE SYNTHASE SUBUNIT SNO"/>
    <property type="match status" value="1"/>
</dbReference>
<evidence type="ECO:0000256" key="5">
    <source>
        <dbReference type="ARBA" id="ARBA00023239"/>
    </source>
</evidence>
<dbReference type="Pfam" id="PF01174">
    <property type="entry name" value="SNO"/>
    <property type="match status" value="1"/>
</dbReference>
<dbReference type="InterPro" id="IPR029062">
    <property type="entry name" value="Class_I_gatase-like"/>
</dbReference>
<accession>A0A5C0SER6</accession>
<evidence type="ECO:0000256" key="2">
    <source>
        <dbReference type="ARBA" id="ARBA00022801"/>
    </source>
</evidence>
<dbReference type="GO" id="GO:1903600">
    <property type="term" value="C:glutaminase complex"/>
    <property type="evidence" value="ECO:0007669"/>
    <property type="project" value="TreeGrafter"/>
</dbReference>
<dbReference type="PIRSF" id="PIRSF005639">
    <property type="entry name" value="Glut_amidoT_SNO"/>
    <property type="match status" value="1"/>
</dbReference>
<dbReference type="PROSITE" id="PS51273">
    <property type="entry name" value="GATASE_TYPE_1"/>
    <property type="match status" value="1"/>
</dbReference>
<dbReference type="FunFam" id="3.40.50.880:FF:000010">
    <property type="entry name" value="uncharacterized protein LOC100176842 isoform X2"/>
    <property type="match status" value="1"/>
</dbReference>
<dbReference type="SUPFAM" id="SSF52317">
    <property type="entry name" value="Class I glutamine amidotransferase-like"/>
    <property type="match status" value="1"/>
</dbReference>
<evidence type="ECO:0000256" key="11">
    <source>
        <dbReference type="PIRSR" id="PIRSR005639-1"/>
    </source>
</evidence>
<dbReference type="NCBIfam" id="TIGR03800">
    <property type="entry name" value="PLP_synth_Pdx2"/>
    <property type="match status" value="1"/>
</dbReference>
<evidence type="ECO:0000256" key="4">
    <source>
        <dbReference type="ARBA" id="ARBA00022962"/>
    </source>
</evidence>
<dbReference type="EMBL" id="CP042243">
    <property type="protein sequence ID" value="QEK12432.1"/>
    <property type="molecule type" value="Genomic_DNA"/>
</dbReference>
<dbReference type="HAMAP" id="MF_01615">
    <property type="entry name" value="PdxT"/>
    <property type="match status" value="1"/>
</dbReference>
<feature type="active site" description="Charge relay system" evidence="10 11">
    <location>
        <position position="171"/>
    </location>
</feature>
<dbReference type="PROSITE" id="PS01236">
    <property type="entry name" value="PDXT_SNO_1"/>
    <property type="match status" value="1"/>
</dbReference>
<dbReference type="GO" id="GO:0042823">
    <property type="term" value="P:pyridoxal phosphate biosynthetic process"/>
    <property type="evidence" value="ECO:0007669"/>
    <property type="project" value="UniProtKB-UniRule"/>
</dbReference>
<evidence type="ECO:0000256" key="9">
    <source>
        <dbReference type="ARBA" id="ARBA00064749"/>
    </source>
</evidence>
<comment type="pathway">
    <text evidence="10">Cofactor biosynthesis; pyridoxal 5'-phosphate biosynthesis.</text>
</comment>
<comment type="function">
    <text evidence="8 10">Catalyzes the hydrolysis of glutamine to glutamate and ammonia as part of the biosynthesis of pyridoxal 5'-phosphate. The resulting ammonia molecule is channeled to the active site of PdxS.</text>
</comment>
<evidence type="ECO:0000256" key="10">
    <source>
        <dbReference type="HAMAP-Rule" id="MF_01615"/>
    </source>
</evidence>
<name>A0A5C0SER6_CRATE</name>
<keyword evidence="5 10" id="KW-0456">Lyase</keyword>
<organism evidence="13 14">
    <name type="scientific">Crassaminicella thermophila</name>
    <dbReference type="NCBI Taxonomy" id="2599308"/>
    <lineage>
        <taxon>Bacteria</taxon>
        <taxon>Bacillati</taxon>
        <taxon>Bacillota</taxon>
        <taxon>Clostridia</taxon>
        <taxon>Eubacteriales</taxon>
        <taxon>Clostridiaceae</taxon>
        <taxon>Crassaminicella</taxon>
    </lineage>
</organism>
<dbReference type="AlphaFoldDB" id="A0A5C0SER6"/>
<keyword evidence="3 10" id="KW-0663">Pyridoxal phosphate</keyword>
<feature type="binding site" evidence="10 12">
    <location>
        <begin position="47"/>
        <end position="49"/>
    </location>
    <ligand>
        <name>L-glutamine</name>
        <dbReference type="ChEBI" id="CHEBI:58359"/>
    </ligand>
</feature>
<keyword evidence="2 10" id="KW-0378">Hydrolase</keyword>
<evidence type="ECO:0000256" key="12">
    <source>
        <dbReference type="PIRSR" id="PIRSR005639-2"/>
    </source>
</evidence>
<dbReference type="EC" id="4.3.3.6" evidence="10"/>
<evidence type="ECO:0000256" key="6">
    <source>
        <dbReference type="ARBA" id="ARBA00047992"/>
    </source>
</evidence>
<dbReference type="GO" id="GO:0005829">
    <property type="term" value="C:cytosol"/>
    <property type="evidence" value="ECO:0007669"/>
    <property type="project" value="TreeGrafter"/>
</dbReference>
<dbReference type="GO" id="GO:0008614">
    <property type="term" value="P:pyridoxine metabolic process"/>
    <property type="evidence" value="ECO:0007669"/>
    <property type="project" value="TreeGrafter"/>
</dbReference>
<evidence type="ECO:0000256" key="7">
    <source>
        <dbReference type="ARBA" id="ARBA00049534"/>
    </source>
</evidence>
<dbReference type="InterPro" id="IPR021196">
    <property type="entry name" value="PdxT/SNO_CS"/>
</dbReference>
<dbReference type="CDD" id="cd01749">
    <property type="entry name" value="GATase1_PB"/>
    <property type="match status" value="1"/>
</dbReference>
<dbReference type="KEGG" id="crs:FQB35_08615"/>
<dbReference type="RefSeq" id="WP_148809587.1">
    <property type="nucleotide sequence ID" value="NZ_CP042243.1"/>
</dbReference>
<evidence type="ECO:0000256" key="1">
    <source>
        <dbReference type="ARBA" id="ARBA00008345"/>
    </source>
</evidence>
<comment type="catalytic activity">
    <reaction evidence="6 10">
        <text>aldehydo-D-ribose 5-phosphate + D-glyceraldehyde 3-phosphate + L-glutamine = pyridoxal 5'-phosphate + L-glutamate + phosphate + 3 H2O + H(+)</text>
        <dbReference type="Rhea" id="RHEA:31507"/>
        <dbReference type="ChEBI" id="CHEBI:15377"/>
        <dbReference type="ChEBI" id="CHEBI:15378"/>
        <dbReference type="ChEBI" id="CHEBI:29985"/>
        <dbReference type="ChEBI" id="CHEBI:43474"/>
        <dbReference type="ChEBI" id="CHEBI:58273"/>
        <dbReference type="ChEBI" id="CHEBI:58359"/>
        <dbReference type="ChEBI" id="CHEBI:59776"/>
        <dbReference type="ChEBI" id="CHEBI:597326"/>
        <dbReference type="EC" id="4.3.3.6"/>
    </reaction>
</comment>
<gene>
    <name evidence="10 13" type="primary">pdxT</name>
    <name evidence="13" type="ORF">FQB35_08615</name>
</gene>
<dbReference type="OrthoDB" id="9810320at2"/>
<feature type="active site" description="Charge relay system" evidence="10 11">
    <location>
        <position position="173"/>
    </location>
</feature>
<dbReference type="GO" id="GO:0036381">
    <property type="term" value="F:pyridoxal 5'-phosphate synthase (glutamine hydrolysing) activity"/>
    <property type="evidence" value="ECO:0007669"/>
    <property type="project" value="UniProtKB-UniRule"/>
</dbReference>
<dbReference type="UniPathway" id="UPA00245"/>
<evidence type="ECO:0000256" key="8">
    <source>
        <dbReference type="ARBA" id="ARBA00054599"/>
    </source>
</evidence>
<keyword evidence="14" id="KW-1185">Reference proteome</keyword>
<dbReference type="PROSITE" id="PS51130">
    <property type="entry name" value="PDXT_SNO_2"/>
    <property type="match status" value="1"/>
</dbReference>
<evidence type="ECO:0000313" key="13">
    <source>
        <dbReference type="EMBL" id="QEK12432.1"/>
    </source>
</evidence>
<feature type="binding site" evidence="10 12">
    <location>
        <position position="106"/>
    </location>
    <ligand>
        <name>L-glutamine</name>
        <dbReference type="ChEBI" id="CHEBI:58359"/>
    </ligand>
</feature>
<dbReference type="GO" id="GO:0006543">
    <property type="term" value="P:L-glutamine catabolic process"/>
    <property type="evidence" value="ECO:0007669"/>
    <property type="project" value="UniProtKB-UniRule"/>
</dbReference>
<dbReference type="Gene3D" id="3.40.50.880">
    <property type="match status" value="1"/>
</dbReference>
<keyword evidence="4 10" id="KW-0315">Glutamine amidotransferase</keyword>
<dbReference type="PANTHER" id="PTHR31559:SF0">
    <property type="entry name" value="PYRIDOXAL 5'-PHOSPHATE SYNTHASE SUBUNIT SNO1-RELATED"/>
    <property type="match status" value="1"/>
</dbReference>
<evidence type="ECO:0000313" key="14">
    <source>
        <dbReference type="Proteomes" id="UP000324646"/>
    </source>
</evidence>
<dbReference type="GO" id="GO:0004359">
    <property type="term" value="F:glutaminase activity"/>
    <property type="evidence" value="ECO:0007669"/>
    <property type="project" value="UniProtKB-UniRule"/>
</dbReference>
<comment type="similarity">
    <text evidence="1 10">Belongs to the glutaminase PdxT/SNO family.</text>
</comment>
<sequence length="192" mass="21560">MKKIGVLALQGAFKEHIKIIQSLGHEAIEIRKAEQLENLDGIILPGGESTAMGKLLNDFQIKEVLVDKINNGLPVWGTCAGMILLAKELDGDEDAHLKVMDIKVRRNAYGSQLDSFVTKEVIKGISEKEIPMVFIRAPYIVDMDEKVDMLHRVDGNIVAARQKNMIATSFHPELTDDTTFHEYFINMIKEVK</sequence>
<comment type="catalytic activity">
    <reaction evidence="7 10">
        <text>L-glutamine + H2O = L-glutamate + NH4(+)</text>
        <dbReference type="Rhea" id="RHEA:15889"/>
        <dbReference type="ChEBI" id="CHEBI:15377"/>
        <dbReference type="ChEBI" id="CHEBI:28938"/>
        <dbReference type="ChEBI" id="CHEBI:29985"/>
        <dbReference type="ChEBI" id="CHEBI:58359"/>
        <dbReference type="EC" id="3.5.1.2"/>
    </reaction>
</comment>
<evidence type="ECO:0000256" key="3">
    <source>
        <dbReference type="ARBA" id="ARBA00022898"/>
    </source>
</evidence>
<dbReference type="Proteomes" id="UP000324646">
    <property type="component" value="Chromosome"/>
</dbReference>
<comment type="subunit">
    <text evidence="9 10">In the presence of PdxS, forms a dodecamer of heterodimers. Only shows activity in the heterodimer.</text>
</comment>
<dbReference type="InterPro" id="IPR002161">
    <property type="entry name" value="PdxT/SNO"/>
</dbReference>
<reference evidence="13 14" key="1">
    <citation type="submission" date="2019-07" db="EMBL/GenBank/DDBJ databases">
        <title>Complete genome of Crassaminicella thermophila SY095.</title>
        <authorList>
            <person name="Li X."/>
        </authorList>
    </citation>
    <scope>NUCLEOTIDE SEQUENCE [LARGE SCALE GENOMIC DNA]</scope>
    <source>
        <strain evidence="13 14">SY095</strain>
    </source>
</reference>